<keyword evidence="5 14" id="KW-0021">Allosteric enzyme</keyword>
<feature type="binding site" evidence="14">
    <location>
        <position position="214"/>
    </location>
    <ligand>
        <name>ATP</name>
        <dbReference type="ChEBI" id="CHEBI:30616"/>
    </ligand>
</feature>
<comment type="activity regulation">
    <text evidence="14">Allosterically activated by ADP, AMP, or fructose 2,6-bisphosphate, and allosterically inhibited by ATP or citrate.</text>
</comment>
<dbReference type="InterPro" id="IPR029068">
    <property type="entry name" value="Glyas_Bleomycin-R_OHBP_Dase"/>
</dbReference>
<evidence type="ECO:0000256" key="9">
    <source>
        <dbReference type="ARBA" id="ARBA00022777"/>
    </source>
</evidence>
<organism evidence="17 18">
    <name type="scientific">Starmerella bacillaris</name>
    <name type="common">Yeast</name>
    <name type="synonym">Candida zemplinina</name>
    <dbReference type="NCBI Taxonomy" id="1247836"/>
    <lineage>
        <taxon>Eukaryota</taxon>
        <taxon>Fungi</taxon>
        <taxon>Dikarya</taxon>
        <taxon>Ascomycota</taxon>
        <taxon>Saccharomycotina</taxon>
        <taxon>Dipodascomycetes</taxon>
        <taxon>Dipodascales</taxon>
        <taxon>Trichomonascaceae</taxon>
        <taxon>Starmerella</taxon>
    </lineage>
</organism>
<dbReference type="InterPro" id="IPR015912">
    <property type="entry name" value="Phosphofructokinase_CS"/>
</dbReference>
<comment type="pathway">
    <text evidence="3 14 15">Carbohydrate degradation; glycolysis; D-glyceraldehyde 3-phosphate and glycerone phosphate from D-glucose: step 3/4.</text>
</comment>
<dbReference type="InterPro" id="IPR022953">
    <property type="entry name" value="ATP_PFK"/>
</dbReference>
<dbReference type="PANTHER" id="PTHR13697">
    <property type="entry name" value="PHOSPHOFRUCTOKINASE"/>
    <property type="match status" value="1"/>
</dbReference>
<dbReference type="FunFam" id="3.40.50.460:FF:000008">
    <property type="entry name" value="ATP-dependent 6-phosphofructokinase"/>
    <property type="match status" value="1"/>
</dbReference>
<dbReference type="PRINTS" id="PR00476">
    <property type="entry name" value="PHFRCTKINASE"/>
</dbReference>
<dbReference type="GO" id="GO:0048029">
    <property type="term" value="F:monosaccharide binding"/>
    <property type="evidence" value="ECO:0007669"/>
    <property type="project" value="TreeGrafter"/>
</dbReference>
<evidence type="ECO:0000256" key="8">
    <source>
        <dbReference type="ARBA" id="ARBA00022741"/>
    </source>
</evidence>
<dbReference type="GO" id="GO:0070095">
    <property type="term" value="F:fructose-6-phosphate binding"/>
    <property type="evidence" value="ECO:0007669"/>
    <property type="project" value="TreeGrafter"/>
</dbReference>
<dbReference type="GO" id="GO:0030388">
    <property type="term" value="P:fructose 1,6-bisphosphate metabolic process"/>
    <property type="evidence" value="ECO:0007669"/>
    <property type="project" value="TreeGrafter"/>
</dbReference>
<keyword evidence="11 14" id="KW-0460">Magnesium</keyword>
<feature type="binding site" description="in other chain" evidence="14">
    <location>
        <begin position="852"/>
        <end position="855"/>
    </location>
    <ligand>
        <name>beta-D-fructose 2,6-bisphosphate</name>
        <dbReference type="ChEBI" id="CHEBI:58579"/>
        <note>allosteric activator; ligand shared between dimeric partners</note>
    </ligand>
</feature>
<comment type="catalytic activity">
    <reaction evidence="13 14 15">
        <text>beta-D-fructose 6-phosphate + ATP = beta-D-fructose 1,6-bisphosphate + ADP + H(+)</text>
        <dbReference type="Rhea" id="RHEA:16109"/>
        <dbReference type="ChEBI" id="CHEBI:15378"/>
        <dbReference type="ChEBI" id="CHEBI:30616"/>
        <dbReference type="ChEBI" id="CHEBI:32966"/>
        <dbReference type="ChEBI" id="CHEBI:57634"/>
        <dbReference type="ChEBI" id="CHEBI:456216"/>
        <dbReference type="EC" id="2.7.1.11"/>
    </reaction>
</comment>
<dbReference type="GO" id="GO:0005739">
    <property type="term" value="C:mitochondrion"/>
    <property type="evidence" value="ECO:0007669"/>
    <property type="project" value="TreeGrafter"/>
</dbReference>
<dbReference type="Pfam" id="PF00365">
    <property type="entry name" value="PFK"/>
    <property type="match status" value="2"/>
</dbReference>
<dbReference type="GO" id="GO:0055082">
    <property type="term" value="P:intracellular chemical homeostasis"/>
    <property type="evidence" value="ECO:0007669"/>
    <property type="project" value="UniProtKB-ARBA"/>
</dbReference>
<dbReference type="Gene3D" id="3.40.50.460">
    <property type="entry name" value="Phosphofructokinase domain"/>
    <property type="match status" value="2"/>
</dbReference>
<dbReference type="PIRSF" id="PIRSF000533">
    <property type="entry name" value="ATP_PFK_euk"/>
    <property type="match status" value="1"/>
</dbReference>
<feature type="binding site" evidence="14">
    <location>
        <position position="479"/>
    </location>
    <ligand>
        <name>substrate</name>
        <note>ligand shared between dimeric partners</note>
    </ligand>
</feature>
<evidence type="ECO:0000313" key="18">
    <source>
        <dbReference type="Proteomes" id="UP001362899"/>
    </source>
</evidence>
<feature type="binding site" description="in other chain" evidence="14">
    <location>
        <begin position="760"/>
        <end position="762"/>
    </location>
    <ligand>
        <name>beta-D-fructose 2,6-bisphosphate</name>
        <dbReference type="ChEBI" id="CHEBI:58579"/>
        <note>allosteric activator; ligand shared between dimeric partners</note>
    </ligand>
</feature>
<evidence type="ECO:0000256" key="13">
    <source>
        <dbReference type="ARBA" id="ARBA00048070"/>
    </source>
</evidence>
<evidence type="ECO:0000256" key="3">
    <source>
        <dbReference type="ARBA" id="ARBA00004679"/>
    </source>
</evidence>
<accession>A0AAV5RH31</accession>
<evidence type="ECO:0000256" key="1">
    <source>
        <dbReference type="ARBA" id="ARBA00001946"/>
    </source>
</evidence>
<dbReference type="InterPro" id="IPR009161">
    <property type="entry name" value="6-Pfructokinase_euk"/>
</dbReference>
<dbReference type="PROSITE" id="PS00433">
    <property type="entry name" value="PHOSPHOFRUCTOKINASE"/>
    <property type="match status" value="1"/>
</dbReference>
<keyword evidence="8 14" id="KW-0547">Nucleotide-binding</keyword>
<dbReference type="HAMAP" id="MF_03184">
    <property type="entry name" value="Phosphofructokinase_I_E"/>
    <property type="match status" value="1"/>
</dbReference>
<evidence type="ECO:0000256" key="6">
    <source>
        <dbReference type="ARBA" id="ARBA00022679"/>
    </source>
</evidence>
<comment type="function">
    <text evidence="14">Catalyzes the phosphorylation of D-fructose 6-phosphate to fructose 1,6-bisphosphate by ATP, the first committing step of glycolysis.</text>
</comment>
<dbReference type="EMBL" id="BTGC01000003">
    <property type="protein sequence ID" value="GMM50763.1"/>
    <property type="molecule type" value="Genomic_DNA"/>
</dbReference>
<comment type="caution">
    <text evidence="14">Lacks conserved residue(s) required for the propagation of feature annotation.</text>
</comment>
<feature type="region of interest" description="N-terminal catalytic PFK domain 1" evidence="14">
    <location>
        <begin position="1"/>
        <end position="577"/>
    </location>
</feature>
<feature type="binding site" description="in other chain" evidence="14">
    <location>
        <begin position="351"/>
        <end position="353"/>
    </location>
    <ligand>
        <name>substrate</name>
        <note>ligand shared between dimeric partners</note>
    </ligand>
</feature>
<sequence length="955" mass="104145">MISAGSTSASFVTADKALYDETREFYLSLGFALNSEWSSKEVEYCSGPNRAAESLEEATLVLRGGGAAMSVIQLRLSTLGPSRDFSISARDRLLNVYDSHDWRGMAEMIEFRVDEITADITKADSKTGPRQSYPKFGIPNCVFIVDPLGNLIGFTQSSGVSTEQILPSPDNVGLADPDALHLSKVGDVDRHEFPASPIVPKNPRKRIAVLTSGGDSPGMNAAVRAVVRYGIYRDCEVYAVHEGYAGLISDNMKKMSWDDVRGWLSFGGTLIGTARCLEFRDREWRKVGCYNMIKNGIDALIVCGGDGSLTGADFLRNDWPSLVADLKAEGKITAEQAEHHGHLYISGLVGSIDNDMAMTDSTIGAFSSLDRICTNVNWIQATADSHSRAFVIEVMGRHCGWLALMAAISTRADYVFLPELPPKSSSWTEDMNKVVLRHRKAGSRRIIVIVAEGAIDDDLNPIKPEAVKESLDKIGFDTRVTTLGHVQRGGTAVAADRLLATMQGAEAVEAILDATPDTPSPMIGIRENKLVRVSLLEAVKETKAVAAAIERKDFEGARALRDSEFKEHLRNYLTLSKCDKKVEPSGKRFAIIGCGAPAGGTNQAIAAAASYCLSKGHVPIGIHNGFSGLAHHESFKEITWHDIMDMYASGGCDIGTNRSMPDIDYGMIAYYLGKHSIDGLIIVGGFEAYHSLHMLAHARSIYPSFRIPMVCLPATISNNVPGTESSLGTDTCLNALLDYCDIVKQSASSTRRRVFIVEVQGAQSGYIASLTGLICGAYAVYVPEKGISLTQMHADIKHLRSCFSQDEGRVRAGRLIIRNELAAPGFTTANLSSIFEAESHGKFDAREAIPGHLQQGGLPSPMDHIKATRYGIKCVEFLEDHLDVDYNDRDAASKAASVFCIRSSKSEFWPITELWDNETQIALRKGTNVHWEPYLHMANVMTNRPVISTNPSEDK</sequence>
<name>A0AAV5RH31_STABA</name>
<feature type="domain" description="Phosphofructokinase" evidence="16">
    <location>
        <begin position="588"/>
        <end position="878"/>
    </location>
</feature>
<evidence type="ECO:0000256" key="5">
    <source>
        <dbReference type="ARBA" id="ARBA00022533"/>
    </source>
</evidence>
<dbReference type="InterPro" id="IPR035966">
    <property type="entry name" value="PKF_sf"/>
</dbReference>
<proteinExistence type="inferred from homology"/>
<feature type="binding site" evidence="14">
    <location>
        <position position="306"/>
    </location>
    <ligand>
        <name>Mg(2+)</name>
        <dbReference type="ChEBI" id="CHEBI:18420"/>
        <note>catalytic</note>
    </ligand>
</feature>
<evidence type="ECO:0000256" key="4">
    <source>
        <dbReference type="ARBA" id="ARBA00022490"/>
    </source>
</evidence>
<feature type="binding site" description="in other chain" evidence="14">
    <location>
        <begin position="485"/>
        <end position="488"/>
    </location>
    <ligand>
        <name>substrate</name>
        <note>ligand shared between dimeric partners</note>
    </ligand>
</feature>
<feature type="binding site" description="in other chain" evidence="14">
    <location>
        <begin position="715"/>
        <end position="719"/>
    </location>
    <ligand>
        <name>beta-D-fructose 2,6-bisphosphate</name>
        <dbReference type="ChEBI" id="CHEBI:58579"/>
        <note>allosteric activator; ligand shared between dimeric partners</note>
    </ligand>
</feature>
<evidence type="ECO:0000256" key="12">
    <source>
        <dbReference type="ARBA" id="ARBA00023152"/>
    </source>
</evidence>
<comment type="cofactor">
    <cofactor evidence="1 14">
        <name>Mg(2+)</name>
        <dbReference type="ChEBI" id="CHEBI:18420"/>
    </cofactor>
</comment>
<dbReference type="GO" id="GO:0016208">
    <property type="term" value="F:AMP binding"/>
    <property type="evidence" value="ECO:0007669"/>
    <property type="project" value="TreeGrafter"/>
</dbReference>
<dbReference type="Proteomes" id="UP001362899">
    <property type="component" value="Unassembled WGS sequence"/>
</dbReference>
<keyword evidence="10 14" id="KW-0067">ATP-binding</keyword>
<comment type="caution">
    <text evidence="17">The sequence shown here is derived from an EMBL/GenBank/DDBJ whole genome shotgun (WGS) entry which is preliminary data.</text>
</comment>
<keyword evidence="12 14" id="KW-0324">Glycolysis</keyword>
<feature type="binding site" evidence="14">
    <location>
        <position position="753"/>
    </location>
    <ligand>
        <name>beta-D-fructose 2,6-bisphosphate</name>
        <dbReference type="ChEBI" id="CHEBI:58579"/>
        <note>allosteric activator; ligand shared between dimeric partners</note>
    </ligand>
</feature>
<dbReference type="GO" id="GO:0003872">
    <property type="term" value="F:6-phosphofructokinase activity"/>
    <property type="evidence" value="ECO:0007669"/>
    <property type="project" value="UniProtKB-UniRule"/>
</dbReference>
<keyword evidence="7 14" id="KW-0479">Metal-binding</keyword>
<keyword evidence="18" id="KW-1185">Reference proteome</keyword>
<dbReference type="GO" id="GO:0006002">
    <property type="term" value="P:fructose 6-phosphate metabolic process"/>
    <property type="evidence" value="ECO:0007669"/>
    <property type="project" value="InterPro"/>
</dbReference>
<feature type="binding site" evidence="14">
    <location>
        <begin position="305"/>
        <end position="308"/>
    </location>
    <ligand>
        <name>ATP</name>
        <dbReference type="ChEBI" id="CHEBI:30616"/>
    </ligand>
</feature>
<comment type="subunit">
    <text evidence="14">Homotetramer.</text>
</comment>
<feature type="binding site" description="in other chain" evidence="14">
    <location>
        <begin position="395"/>
        <end position="397"/>
    </location>
    <ligand>
        <name>substrate</name>
        <note>ligand shared between dimeric partners</note>
    </ligand>
</feature>
<dbReference type="EC" id="2.7.1.11" evidence="14"/>
<dbReference type="PANTHER" id="PTHR13697:SF4">
    <property type="entry name" value="ATP-DEPENDENT 6-PHOSPHOFRUCTOKINASE"/>
    <property type="match status" value="1"/>
</dbReference>
<feature type="binding site" description="in other chain" evidence="14">
    <location>
        <position position="924"/>
    </location>
    <ligand>
        <name>beta-D-fructose 2,6-bisphosphate</name>
        <dbReference type="ChEBI" id="CHEBI:58579"/>
        <note>allosteric activator; ligand shared between dimeric partners</note>
    </ligand>
</feature>
<feature type="binding site" evidence="14">
    <location>
        <position position="388"/>
    </location>
    <ligand>
        <name>substrate</name>
        <note>ligand shared between dimeric partners</note>
    </ligand>
</feature>
<evidence type="ECO:0000313" key="17">
    <source>
        <dbReference type="EMBL" id="GMM50763.1"/>
    </source>
</evidence>
<evidence type="ECO:0000256" key="2">
    <source>
        <dbReference type="ARBA" id="ARBA00004496"/>
    </source>
</evidence>
<keyword evidence="4 14" id="KW-0963">Cytoplasm</keyword>
<dbReference type="SUPFAM" id="SSF53784">
    <property type="entry name" value="Phosphofructokinase"/>
    <property type="match status" value="2"/>
</dbReference>
<gene>
    <name evidence="17" type="ORF">DASB73_017210</name>
</gene>
<dbReference type="GO" id="GO:0042802">
    <property type="term" value="F:identical protein binding"/>
    <property type="evidence" value="ECO:0007669"/>
    <property type="project" value="TreeGrafter"/>
</dbReference>
<evidence type="ECO:0000256" key="15">
    <source>
        <dbReference type="PIRNR" id="PIRNR000533"/>
    </source>
</evidence>
<evidence type="ECO:0000256" key="14">
    <source>
        <dbReference type="HAMAP-Rule" id="MF_03184"/>
    </source>
</evidence>
<dbReference type="Gene3D" id="3.40.50.450">
    <property type="match status" value="2"/>
</dbReference>
<feature type="binding site" description="in other chain" evidence="14">
    <location>
        <position position="820"/>
    </location>
    <ligand>
        <name>beta-D-fructose 2,6-bisphosphate</name>
        <dbReference type="ChEBI" id="CHEBI:58579"/>
        <note>allosteric activator; ligand shared between dimeric partners</note>
    </ligand>
</feature>
<dbReference type="GO" id="GO:0061621">
    <property type="term" value="P:canonical glycolysis"/>
    <property type="evidence" value="ECO:0007669"/>
    <property type="project" value="TreeGrafter"/>
</dbReference>
<evidence type="ECO:0000256" key="10">
    <source>
        <dbReference type="ARBA" id="ARBA00022840"/>
    </source>
</evidence>
<dbReference type="Gene3D" id="3.10.180.10">
    <property type="entry name" value="2,3-Dihydroxybiphenyl 1,2-Dioxygenase, domain 1"/>
    <property type="match status" value="1"/>
</dbReference>
<feature type="binding site" description="in other chain" evidence="14">
    <location>
        <position position="452"/>
    </location>
    <ligand>
        <name>substrate</name>
        <note>ligand shared between dimeric partners</note>
    </ligand>
</feature>
<reference evidence="17 18" key="1">
    <citation type="journal article" date="2023" name="Elife">
        <title>Identification of key yeast species and microbe-microbe interactions impacting larval growth of Drosophila in the wild.</title>
        <authorList>
            <person name="Mure A."/>
            <person name="Sugiura Y."/>
            <person name="Maeda R."/>
            <person name="Honda K."/>
            <person name="Sakurai N."/>
            <person name="Takahashi Y."/>
            <person name="Watada M."/>
            <person name="Katoh T."/>
            <person name="Gotoh A."/>
            <person name="Gotoh Y."/>
            <person name="Taniguchi I."/>
            <person name="Nakamura K."/>
            <person name="Hayashi T."/>
            <person name="Katayama T."/>
            <person name="Uemura T."/>
            <person name="Hattori Y."/>
        </authorList>
    </citation>
    <scope>NUCLEOTIDE SEQUENCE [LARGE SCALE GENOMIC DNA]</scope>
    <source>
        <strain evidence="17 18">SB-73</strain>
    </source>
</reference>
<evidence type="ECO:0000256" key="11">
    <source>
        <dbReference type="ARBA" id="ARBA00022842"/>
    </source>
</evidence>
<comment type="similarity">
    <text evidence="15">Belongs to the phosphofructokinase type A (PFKA) family. ATP-dependent PFK group I subfamily. Eukaryotic two domain clade "E" sub-subfamily.</text>
</comment>
<feature type="binding site" evidence="14">
    <location>
        <begin position="275"/>
        <end position="276"/>
    </location>
    <ligand>
        <name>ATP</name>
        <dbReference type="ChEBI" id="CHEBI:30616"/>
    </ligand>
</feature>
<feature type="region of interest" description="C-terminal regulatory PFK domain 2" evidence="14">
    <location>
        <begin position="588"/>
        <end position="955"/>
    </location>
</feature>
<feature type="binding site" description="in other chain" evidence="14">
    <location>
        <position position="658"/>
    </location>
    <ligand>
        <name>beta-D-fructose 2,6-bisphosphate</name>
        <dbReference type="ChEBI" id="CHEBI:58579"/>
        <note>allosteric activator; ligand shared between dimeric partners</note>
    </ligand>
</feature>
<evidence type="ECO:0000259" key="16">
    <source>
        <dbReference type="Pfam" id="PF00365"/>
    </source>
</evidence>
<protein>
    <recommendedName>
        <fullName evidence="14">ATP-dependent 6-phosphofructokinase</fullName>
        <shortName evidence="14">ATP-PFK</shortName>
        <shortName evidence="14">Phosphofructokinase</shortName>
        <ecNumber evidence="14">2.7.1.11</ecNumber>
    </recommendedName>
    <alternativeName>
        <fullName evidence="14">Phosphohexokinase</fullName>
    </alternativeName>
</protein>
<evidence type="ECO:0000256" key="7">
    <source>
        <dbReference type="ARBA" id="ARBA00022723"/>
    </source>
</evidence>
<comment type="subcellular location">
    <subcellularLocation>
        <location evidence="2 14">Cytoplasm</location>
    </subcellularLocation>
</comment>
<dbReference type="NCBIfam" id="TIGR02478">
    <property type="entry name" value="6PF1K_euk"/>
    <property type="match status" value="1"/>
</dbReference>
<dbReference type="AlphaFoldDB" id="A0AAV5RH31"/>
<dbReference type="GO" id="GO:0005524">
    <property type="term" value="F:ATP binding"/>
    <property type="evidence" value="ECO:0007669"/>
    <property type="project" value="UniProtKB-KW"/>
</dbReference>
<comment type="similarity">
    <text evidence="14">Belongs to the phosphofructokinase type A (PFKA) family. ATP-dependent PFK group I subfamily. Eukaryotic two domain clade 'E' sub-subfamily.</text>
</comment>
<dbReference type="GO" id="GO:0046872">
    <property type="term" value="F:metal ion binding"/>
    <property type="evidence" value="ECO:0007669"/>
    <property type="project" value="UniProtKB-KW"/>
</dbReference>
<dbReference type="InterPro" id="IPR000023">
    <property type="entry name" value="Phosphofructokinase_dom"/>
</dbReference>
<keyword evidence="6 14" id="KW-0808">Transferase</keyword>
<feature type="binding site" evidence="14">
    <location>
        <position position="846"/>
    </location>
    <ligand>
        <name>beta-D-fructose 2,6-bisphosphate</name>
        <dbReference type="ChEBI" id="CHEBI:58579"/>
        <note>allosteric activator; ligand shared between dimeric partners</note>
    </ligand>
</feature>
<dbReference type="FunFam" id="3.40.50.460:FF:000007">
    <property type="entry name" value="ATP-dependent 6-phosphofructokinase"/>
    <property type="match status" value="1"/>
</dbReference>
<feature type="active site" description="Proton acceptor" evidence="14">
    <location>
        <position position="353"/>
    </location>
</feature>
<keyword evidence="9 14" id="KW-0418">Kinase</keyword>
<feature type="domain" description="Phosphofructokinase" evidence="16">
    <location>
        <begin position="206"/>
        <end position="511"/>
    </location>
</feature>
<dbReference type="GO" id="GO:0005945">
    <property type="term" value="C:6-phosphofructokinase complex"/>
    <property type="evidence" value="ECO:0007669"/>
    <property type="project" value="TreeGrafter"/>
</dbReference>